<protein>
    <submittedName>
        <fullName evidence="1">Uncharacterized protein</fullName>
    </submittedName>
</protein>
<proteinExistence type="evidence at transcript level"/>
<reference evidence="1" key="1">
    <citation type="submission" date="2012-05" db="EMBL/GenBank/DDBJ databases">
        <authorList>
            <person name="Krishnakumar V."/>
            <person name="Cheung F."/>
            <person name="Xiao Y."/>
            <person name="Chan A."/>
            <person name="Moskal W.A."/>
            <person name="Town C.D."/>
        </authorList>
    </citation>
    <scope>NUCLEOTIDE SEQUENCE</scope>
</reference>
<dbReference type="AlphaFoldDB" id="I3SAV8"/>
<dbReference type="EMBL" id="BT137605">
    <property type="protein sequence ID" value="AFK37400.1"/>
    <property type="molecule type" value="mRNA"/>
</dbReference>
<evidence type="ECO:0000313" key="1">
    <source>
        <dbReference type="EMBL" id="AFK37400.1"/>
    </source>
</evidence>
<accession>I3SAV8</accession>
<organism evidence="1">
    <name type="scientific">Lotus japonicus</name>
    <name type="common">Lotus corniculatus var. japonicus</name>
    <dbReference type="NCBI Taxonomy" id="34305"/>
    <lineage>
        <taxon>Eukaryota</taxon>
        <taxon>Viridiplantae</taxon>
        <taxon>Streptophyta</taxon>
        <taxon>Embryophyta</taxon>
        <taxon>Tracheophyta</taxon>
        <taxon>Spermatophyta</taxon>
        <taxon>Magnoliopsida</taxon>
        <taxon>eudicotyledons</taxon>
        <taxon>Gunneridae</taxon>
        <taxon>Pentapetalae</taxon>
        <taxon>rosids</taxon>
        <taxon>fabids</taxon>
        <taxon>Fabales</taxon>
        <taxon>Fabaceae</taxon>
        <taxon>Papilionoideae</taxon>
        <taxon>50 kb inversion clade</taxon>
        <taxon>NPAAA clade</taxon>
        <taxon>Hologalegina</taxon>
        <taxon>robinioid clade</taxon>
        <taxon>Loteae</taxon>
        <taxon>Lotus</taxon>
    </lineage>
</organism>
<sequence length="89" mass="9903">MLSSCLGALQDQKGSTARLIRSQFFSPTVTPASKYNNTNKEKLSSYMTLFNLPIEFLPGRRITDSSLASLTQKSKSSTMSLTFEKLIFT</sequence>
<name>I3SAV8_LOTJA</name>